<keyword evidence="1" id="KW-1185">Reference proteome</keyword>
<dbReference type="Proteomes" id="UP000887565">
    <property type="component" value="Unplaced"/>
</dbReference>
<reference evidence="2" key="1">
    <citation type="submission" date="2022-11" db="UniProtKB">
        <authorList>
            <consortium name="WormBaseParasite"/>
        </authorList>
    </citation>
    <scope>IDENTIFICATION</scope>
</reference>
<organism evidence="1 2">
    <name type="scientific">Romanomermis culicivorax</name>
    <name type="common">Nematode worm</name>
    <dbReference type="NCBI Taxonomy" id="13658"/>
    <lineage>
        <taxon>Eukaryota</taxon>
        <taxon>Metazoa</taxon>
        <taxon>Ecdysozoa</taxon>
        <taxon>Nematoda</taxon>
        <taxon>Enoplea</taxon>
        <taxon>Dorylaimia</taxon>
        <taxon>Mermithida</taxon>
        <taxon>Mermithoidea</taxon>
        <taxon>Mermithidae</taxon>
        <taxon>Romanomermis</taxon>
    </lineage>
</organism>
<sequence>MAMYKHAKRSFCCKGLTIISSNCVLLNTFNAKFSNQVDFKFRTKFDSWPNLQANDKQLVNTLSRKSFIKTPGFFVLLYIKSKMKEQCLTSFANPMKQGYILQMLFVERSSDFQVTNVKNDHDGVFLGNDVGIIAFQCVYV</sequence>
<evidence type="ECO:0000313" key="1">
    <source>
        <dbReference type="Proteomes" id="UP000887565"/>
    </source>
</evidence>
<dbReference type="WBParaSite" id="nRc.2.0.1.t41870-RA">
    <property type="protein sequence ID" value="nRc.2.0.1.t41870-RA"/>
    <property type="gene ID" value="nRc.2.0.1.g41870"/>
</dbReference>
<evidence type="ECO:0000313" key="2">
    <source>
        <dbReference type="WBParaSite" id="nRc.2.0.1.t41870-RA"/>
    </source>
</evidence>
<dbReference type="AlphaFoldDB" id="A0A915KWG0"/>
<name>A0A915KWG0_ROMCU</name>
<proteinExistence type="predicted"/>
<protein>
    <submittedName>
        <fullName evidence="2">Uncharacterized protein</fullName>
    </submittedName>
</protein>
<accession>A0A915KWG0</accession>